<evidence type="ECO:0000259" key="1">
    <source>
        <dbReference type="Pfam" id="PF14214"/>
    </source>
</evidence>
<dbReference type="EMBL" id="KN833827">
    <property type="protein sequence ID" value="KIK17450.1"/>
    <property type="molecule type" value="Genomic_DNA"/>
</dbReference>
<accession>A0A0C9XYA7</accession>
<proteinExistence type="predicted"/>
<dbReference type="Pfam" id="PF14214">
    <property type="entry name" value="Helitron_like_N"/>
    <property type="match status" value="1"/>
</dbReference>
<name>A0A0C9XYA7_9AGAM</name>
<sequence length="496" mass="56775">MHRGTFERDARLLMTITVEKLRRAEQEEEQKKPISDAAVRLLRRHIQATAGRVIGSDQSRYCLRSQIWSTSVMLNPPSLWLTINPCDLHDPIAQVFTGENINLDNFVSTLGPTKDVRAKNIALDAYAAAKFFHFMISTILRTLFGVTVTTYQVHSETGVFGQLSAYFGVVESQGQGSLHLHMLLWLKNAPCYEEMECRLTYPEFREDVQKFIKNNIRAYLLGFESSDSIKDIPNEVEVAYSRPPNLEAADYNEQIQVLEKRITRAKQLHTCEFCRCLVPSKTGALKCKRRAPFPRSQDDYISENGDWGMKRLHEYMNAWSPAISINARCNNDIKLLTNSKATSNLSYYITSYQTKKQGRNFNMSAVMAKGFAYHTQTTSYLDDLRNRQRLLIFRLVNTINREQELAAPMVMSYLMGWGDTYCSHHYANIYWSLFSKHLGDVFPQFHLTRERGVTSGKDGSKSEKEIDLCLEKAKSDVETQTSDTDDVVILEVDDNG</sequence>
<dbReference type="STRING" id="765257.A0A0C9XYA7"/>
<keyword evidence="3" id="KW-1185">Reference proteome</keyword>
<dbReference type="AlphaFoldDB" id="A0A0C9XYA7"/>
<gene>
    <name evidence="2" type="ORF">PISMIDRAFT_15084</name>
</gene>
<dbReference type="HOGENOM" id="CLU_549946_0_0_1"/>
<organism evidence="2 3">
    <name type="scientific">Pisolithus microcarpus 441</name>
    <dbReference type="NCBI Taxonomy" id="765257"/>
    <lineage>
        <taxon>Eukaryota</taxon>
        <taxon>Fungi</taxon>
        <taxon>Dikarya</taxon>
        <taxon>Basidiomycota</taxon>
        <taxon>Agaricomycotina</taxon>
        <taxon>Agaricomycetes</taxon>
        <taxon>Agaricomycetidae</taxon>
        <taxon>Boletales</taxon>
        <taxon>Sclerodermatineae</taxon>
        <taxon>Pisolithaceae</taxon>
        <taxon>Pisolithus</taxon>
    </lineage>
</organism>
<dbReference type="OrthoDB" id="3054702at2759"/>
<reference evidence="2 3" key="1">
    <citation type="submission" date="2014-04" db="EMBL/GenBank/DDBJ databases">
        <authorList>
            <consortium name="DOE Joint Genome Institute"/>
            <person name="Kuo A."/>
            <person name="Kohler A."/>
            <person name="Costa M.D."/>
            <person name="Nagy L.G."/>
            <person name="Floudas D."/>
            <person name="Copeland A."/>
            <person name="Barry K.W."/>
            <person name="Cichocki N."/>
            <person name="Veneault-Fourrey C."/>
            <person name="LaButti K."/>
            <person name="Lindquist E.A."/>
            <person name="Lipzen A."/>
            <person name="Lundell T."/>
            <person name="Morin E."/>
            <person name="Murat C."/>
            <person name="Sun H."/>
            <person name="Tunlid A."/>
            <person name="Henrissat B."/>
            <person name="Grigoriev I.V."/>
            <person name="Hibbett D.S."/>
            <person name="Martin F."/>
            <person name="Nordberg H.P."/>
            <person name="Cantor M.N."/>
            <person name="Hua S.X."/>
        </authorList>
    </citation>
    <scope>NUCLEOTIDE SEQUENCE [LARGE SCALE GENOMIC DNA]</scope>
    <source>
        <strain evidence="2 3">441</strain>
    </source>
</reference>
<dbReference type="Proteomes" id="UP000054018">
    <property type="component" value="Unassembled WGS sequence"/>
</dbReference>
<feature type="domain" description="Helitron helicase-like" evidence="1">
    <location>
        <begin position="15"/>
        <end position="184"/>
    </location>
</feature>
<evidence type="ECO:0000313" key="3">
    <source>
        <dbReference type="Proteomes" id="UP000054018"/>
    </source>
</evidence>
<dbReference type="InterPro" id="IPR025476">
    <property type="entry name" value="Helitron_helicase-like"/>
</dbReference>
<reference evidence="3" key="2">
    <citation type="submission" date="2015-01" db="EMBL/GenBank/DDBJ databases">
        <title>Evolutionary Origins and Diversification of the Mycorrhizal Mutualists.</title>
        <authorList>
            <consortium name="DOE Joint Genome Institute"/>
            <consortium name="Mycorrhizal Genomics Consortium"/>
            <person name="Kohler A."/>
            <person name="Kuo A."/>
            <person name="Nagy L.G."/>
            <person name="Floudas D."/>
            <person name="Copeland A."/>
            <person name="Barry K.W."/>
            <person name="Cichocki N."/>
            <person name="Veneault-Fourrey C."/>
            <person name="LaButti K."/>
            <person name="Lindquist E.A."/>
            <person name="Lipzen A."/>
            <person name="Lundell T."/>
            <person name="Morin E."/>
            <person name="Murat C."/>
            <person name="Riley R."/>
            <person name="Ohm R."/>
            <person name="Sun H."/>
            <person name="Tunlid A."/>
            <person name="Henrissat B."/>
            <person name="Grigoriev I.V."/>
            <person name="Hibbett D.S."/>
            <person name="Martin F."/>
        </authorList>
    </citation>
    <scope>NUCLEOTIDE SEQUENCE [LARGE SCALE GENOMIC DNA]</scope>
    <source>
        <strain evidence="3">441</strain>
    </source>
</reference>
<evidence type="ECO:0000313" key="2">
    <source>
        <dbReference type="EMBL" id="KIK17450.1"/>
    </source>
</evidence>
<protein>
    <recommendedName>
        <fullName evidence="1">Helitron helicase-like domain-containing protein</fullName>
    </recommendedName>
</protein>